<sequence>MQNDNELGSTQALKAQILRIENQLVHLKSTLSEMYDRQHFLEKYSAEQKLDKLKKELNKREMEFYRYIEE</sequence>
<gene>
    <name evidence="1" type="ORF">METZ01_LOCUS87835</name>
</gene>
<evidence type="ECO:0000313" key="1">
    <source>
        <dbReference type="EMBL" id="SVA34981.1"/>
    </source>
</evidence>
<proteinExistence type="predicted"/>
<dbReference type="EMBL" id="UINC01007765">
    <property type="protein sequence ID" value="SVA34981.1"/>
    <property type="molecule type" value="Genomic_DNA"/>
</dbReference>
<accession>A0A381V4R4</accession>
<dbReference type="AlphaFoldDB" id="A0A381V4R4"/>
<protein>
    <submittedName>
        <fullName evidence="1">Uncharacterized protein</fullName>
    </submittedName>
</protein>
<organism evidence="1">
    <name type="scientific">marine metagenome</name>
    <dbReference type="NCBI Taxonomy" id="408172"/>
    <lineage>
        <taxon>unclassified sequences</taxon>
        <taxon>metagenomes</taxon>
        <taxon>ecological metagenomes</taxon>
    </lineage>
</organism>
<name>A0A381V4R4_9ZZZZ</name>
<reference evidence="1" key="1">
    <citation type="submission" date="2018-05" db="EMBL/GenBank/DDBJ databases">
        <authorList>
            <person name="Lanie J.A."/>
            <person name="Ng W.-L."/>
            <person name="Kazmierczak K.M."/>
            <person name="Andrzejewski T.M."/>
            <person name="Davidsen T.M."/>
            <person name="Wayne K.J."/>
            <person name="Tettelin H."/>
            <person name="Glass J.I."/>
            <person name="Rusch D."/>
            <person name="Podicherti R."/>
            <person name="Tsui H.-C.T."/>
            <person name="Winkler M.E."/>
        </authorList>
    </citation>
    <scope>NUCLEOTIDE SEQUENCE</scope>
</reference>